<reference evidence="1" key="1">
    <citation type="submission" date="2023-03" db="EMBL/GenBank/DDBJ databases">
        <title>Massive genome expansion in bonnet fungi (Mycena s.s.) driven by repeated elements and novel gene families across ecological guilds.</title>
        <authorList>
            <consortium name="Lawrence Berkeley National Laboratory"/>
            <person name="Harder C.B."/>
            <person name="Miyauchi S."/>
            <person name="Viragh M."/>
            <person name="Kuo A."/>
            <person name="Thoen E."/>
            <person name="Andreopoulos B."/>
            <person name="Lu D."/>
            <person name="Skrede I."/>
            <person name="Drula E."/>
            <person name="Henrissat B."/>
            <person name="Morin E."/>
            <person name="Kohler A."/>
            <person name="Barry K."/>
            <person name="LaButti K."/>
            <person name="Morin E."/>
            <person name="Salamov A."/>
            <person name="Lipzen A."/>
            <person name="Mereny Z."/>
            <person name="Hegedus B."/>
            <person name="Baldrian P."/>
            <person name="Stursova M."/>
            <person name="Weitz H."/>
            <person name="Taylor A."/>
            <person name="Grigoriev I.V."/>
            <person name="Nagy L.G."/>
            <person name="Martin F."/>
            <person name="Kauserud H."/>
        </authorList>
    </citation>
    <scope>NUCLEOTIDE SEQUENCE</scope>
    <source>
        <strain evidence="1">CBHHK182m</strain>
    </source>
</reference>
<dbReference type="EMBL" id="JARKIB010000017">
    <property type="protein sequence ID" value="KAJ7770002.1"/>
    <property type="molecule type" value="Genomic_DNA"/>
</dbReference>
<dbReference type="AlphaFoldDB" id="A0AAD7NQA8"/>
<proteinExistence type="predicted"/>
<comment type="caution">
    <text evidence="1">The sequence shown here is derived from an EMBL/GenBank/DDBJ whole genome shotgun (WGS) entry which is preliminary data.</text>
</comment>
<organism evidence="1 2">
    <name type="scientific">Mycena metata</name>
    <dbReference type="NCBI Taxonomy" id="1033252"/>
    <lineage>
        <taxon>Eukaryota</taxon>
        <taxon>Fungi</taxon>
        <taxon>Dikarya</taxon>
        <taxon>Basidiomycota</taxon>
        <taxon>Agaricomycotina</taxon>
        <taxon>Agaricomycetes</taxon>
        <taxon>Agaricomycetidae</taxon>
        <taxon>Agaricales</taxon>
        <taxon>Marasmiineae</taxon>
        <taxon>Mycenaceae</taxon>
        <taxon>Mycena</taxon>
    </lineage>
</organism>
<sequence length="274" mass="30768">MRTSPLPSAAAGPAYTRLGSPFQLSSRYPRFEPYKREYEARLRFESKSSISSDSPLTNMKKSTELLARMNHGQGNVKQGPPMQRSGASARLGRVNTASMAVMAAALDRIRLSSFLASLLAAPPTRQVSRHRNIQFINQLDRRQPPKLPLILLAQLLAVPPSTQAPATEAPIHRDTPRAAKDYNTHPPMPNSFPRRCPHGVAREHVRNFVSKDRAASQVPPRRCPHGIVRTHVGSFNLLRRHLLIHLKMPLPRCPHGFIRERHARRCPHGVLRYA</sequence>
<protein>
    <submittedName>
        <fullName evidence="1">Uncharacterized protein</fullName>
    </submittedName>
</protein>
<dbReference type="Proteomes" id="UP001215598">
    <property type="component" value="Unassembled WGS sequence"/>
</dbReference>
<evidence type="ECO:0000313" key="2">
    <source>
        <dbReference type="Proteomes" id="UP001215598"/>
    </source>
</evidence>
<name>A0AAD7NQA8_9AGAR</name>
<accession>A0AAD7NQA8</accession>
<keyword evidence="2" id="KW-1185">Reference proteome</keyword>
<gene>
    <name evidence="1" type="ORF">B0H16DRAFT_1452368</name>
</gene>
<evidence type="ECO:0000313" key="1">
    <source>
        <dbReference type="EMBL" id="KAJ7770002.1"/>
    </source>
</evidence>